<feature type="chain" id="PRO_5046434421" evidence="1">
    <location>
        <begin position="22"/>
        <end position="190"/>
    </location>
</feature>
<evidence type="ECO:0000313" key="2">
    <source>
        <dbReference type="EMBL" id="MEH0097344.1"/>
    </source>
</evidence>
<comment type="caution">
    <text evidence="2">The sequence shown here is derived from an EMBL/GenBank/DDBJ whole genome shotgun (WGS) entry which is preliminary data.</text>
</comment>
<evidence type="ECO:0000313" key="3">
    <source>
        <dbReference type="Proteomes" id="UP001380822"/>
    </source>
</evidence>
<evidence type="ECO:0000256" key="1">
    <source>
        <dbReference type="SAM" id="SignalP"/>
    </source>
</evidence>
<gene>
    <name evidence="2" type="ORF">V6L76_13845</name>
</gene>
<feature type="signal peptide" evidence="1">
    <location>
        <begin position="1"/>
        <end position="21"/>
    </location>
</feature>
<name>A0ABU7ZQ34_9HYPH</name>
<protein>
    <submittedName>
        <fullName evidence="2">Uncharacterized protein</fullName>
    </submittedName>
</protein>
<proteinExistence type="predicted"/>
<dbReference type="Proteomes" id="UP001380822">
    <property type="component" value="Unassembled WGS sequence"/>
</dbReference>
<accession>A0ABU7ZQ34</accession>
<dbReference type="RefSeq" id="WP_334252147.1">
    <property type="nucleotide sequence ID" value="NZ_JBAKBE010000008.1"/>
</dbReference>
<dbReference type="EMBL" id="JBAKBE010000008">
    <property type="protein sequence ID" value="MEH0097344.1"/>
    <property type="molecule type" value="Genomic_DNA"/>
</dbReference>
<organism evidence="2 3">
    <name type="scientific">Pannonibacter anstelovis</name>
    <dbReference type="NCBI Taxonomy" id="3121537"/>
    <lineage>
        <taxon>Bacteria</taxon>
        <taxon>Pseudomonadati</taxon>
        <taxon>Pseudomonadota</taxon>
        <taxon>Alphaproteobacteria</taxon>
        <taxon>Hyphomicrobiales</taxon>
        <taxon>Stappiaceae</taxon>
        <taxon>Pannonibacter</taxon>
    </lineage>
</organism>
<keyword evidence="3" id="KW-1185">Reference proteome</keyword>
<keyword evidence="1" id="KW-0732">Signal</keyword>
<reference evidence="2 3" key="1">
    <citation type="submission" date="2024-02" db="EMBL/GenBank/DDBJ databases">
        <title>A new putative Pannonibacter species isolated from two cases of bloodstream infections in paediatric patients.</title>
        <authorList>
            <person name="Castellana S."/>
            <person name="De Laurentiis V."/>
            <person name="Grassi M."/>
            <person name="De Leonardis F."/>
            <person name="Mosca A."/>
            <person name="De Carlo C."/>
            <person name="Sparapano E."/>
            <person name="Ronga L."/>
            <person name="Santacroce L."/>
            <person name="Chironna M."/>
            <person name="De Robertis A."/>
            <person name="Bianco A."/>
            <person name="Del Sambro L."/>
            <person name="Capozzi L."/>
            <person name="Parisi A."/>
        </authorList>
    </citation>
    <scope>NUCLEOTIDE SEQUENCE [LARGE SCALE GENOMIC DNA]</scope>
    <source>
        <strain evidence="2 3">Pt2</strain>
    </source>
</reference>
<sequence length="190" mass="20766">MRLHFLTVIIASASLTSIAAANEFQQELETLARTRITELAKTSEVVAAVIEQNRRTGSYTQADIQRLDAEWAEQARSINQPMIDEVMDNALSRLLVNKQETSGGLFTEIIVMDAKGLNVGQSELTSDFWQGDESKWRETMLKGPGSLDISDISQDESTQSIQSQVSLPVIDPATGEAIGALTVGVNIEQL</sequence>